<keyword evidence="1" id="KW-0472">Membrane</keyword>
<evidence type="ECO:0000256" key="1">
    <source>
        <dbReference type="SAM" id="Phobius"/>
    </source>
</evidence>
<evidence type="ECO:0000259" key="2">
    <source>
        <dbReference type="Pfam" id="PF13966"/>
    </source>
</evidence>
<proteinExistence type="predicted"/>
<organism evidence="3 4">
    <name type="scientific">Paspalum notatum var. saurae</name>
    <dbReference type="NCBI Taxonomy" id="547442"/>
    <lineage>
        <taxon>Eukaryota</taxon>
        <taxon>Viridiplantae</taxon>
        <taxon>Streptophyta</taxon>
        <taxon>Embryophyta</taxon>
        <taxon>Tracheophyta</taxon>
        <taxon>Spermatophyta</taxon>
        <taxon>Magnoliopsida</taxon>
        <taxon>Liliopsida</taxon>
        <taxon>Poales</taxon>
        <taxon>Poaceae</taxon>
        <taxon>PACMAD clade</taxon>
        <taxon>Panicoideae</taxon>
        <taxon>Andropogonodae</taxon>
        <taxon>Paspaleae</taxon>
        <taxon>Paspalinae</taxon>
        <taxon>Paspalum</taxon>
    </lineage>
</organism>
<dbReference type="Proteomes" id="UP001341281">
    <property type="component" value="Chromosome 08"/>
</dbReference>
<feature type="domain" description="Reverse transcriptase zinc-binding" evidence="2">
    <location>
        <begin position="7"/>
        <end position="73"/>
    </location>
</feature>
<keyword evidence="1" id="KW-1133">Transmembrane helix</keyword>
<feature type="transmembrane region" description="Helical" evidence="1">
    <location>
        <begin position="142"/>
        <end position="161"/>
    </location>
</feature>
<dbReference type="EMBL" id="CP144752">
    <property type="protein sequence ID" value="WVZ88935.1"/>
    <property type="molecule type" value="Genomic_DNA"/>
</dbReference>
<sequence length="163" mass="18312">MLSNTPNVNRNLWKLKAPLKIKIFLWYLRKGIILTKDNLAKRNWQGSLTCASCHKEETINHLFFECHLARVVWSILQMATGINPPQNVEHMFGDWLHGYPFGTTLAFELGYPLAGGGLAFGCSGVAALGAGGHGIFFPRHMGGVLVFRLSVTSFVFVWHFFYL</sequence>
<evidence type="ECO:0000313" key="3">
    <source>
        <dbReference type="EMBL" id="WVZ88935.1"/>
    </source>
</evidence>
<keyword evidence="4" id="KW-1185">Reference proteome</keyword>
<keyword evidence="1" id="KW-0812">Transmembrane</keyword>
<accession>A0AAQ3UBK4</accession>
<feature type="transmembrane region" description="Helical" evidence="1">
    <location>
        <begin position="109"/>
        <end position="130"/>
    </location>
</feature>
<name>A0AAQ3UBK4_PASNO</name>
<gene>
    <name evidence="3" type="ORF">U9M48_035402</name>
</gene>
<protein>
    <recommendedName>
        <fullName evidence="2">Reverse transcriptase zinc-binding domain-containing protein</fullName>
    </recommendedName>
</protein>
<dbReference type="AlphaFoldDB" id="A0AAQ3UBK4"/>
<dbReference type="Pfam" id="PF13966">
    <property type="entry name" value="zf-RVT"/>
    <property type="match status" value="1"/>
</dbReference>
<dbReference type="InterPro" id="IPR026960">
    <property type="entry name" value="RVT-Znf"/>
</dbReference>
<evidence type="ECO:0000313" key="4">
    <source>
        <dbReference type="Proteomes" id="UP001341281"/>
    </source>
</evidence>
<reference evidence="3 4" key="1">
    <citation type="submission" date="2024-02" db="EMBL/GenBank/DDBJ databases">
        <title>High-quality chromosome-scale genome assembly of Pensacola bahiagrass (Paspalum notatum Flugge var. saurae).</title>
        <authorList>
            <person name="Vega J.M."/>
            <person name="Podio M."/>
            <person name="Orjuela J."/>
            <person name="Siena L.A."/>
            <person name="Pessino S.C."/>
            <person name="Combes M.C."/>
            <person name="Mariac C."/>
            <person name="Albertini E."/>
            <person name="Pupilli F."/>
            <person name="Ortiz J.P.A."/>
            <person name="Leblanc O."/>
        </authorList>
    </citation>
    <scope>NUCLEOTIDE SEQUENCE [LARGE SCALE GENOMIC DNA]</scope>
    <source>
        <strain evidence="3">R1</strain>
        <tissue evidence="3">Leaf</tissue>
    </source>
</reference>